<accession>A0AAW1WGA8</accession>
<protein>
    <submittedName>
        <fullName evidence="2">Uncharacterized protein</fullName>
    </submittedName>
</protein>
<name>A0AAW1WGA8_RUBAR</name>
<dbReference type="InterPro" id="IPR044552">
    <property type="entry name" value="GLIP1-5/GLL25"/>
</dbReference>
<dbReference type="PANTHER" id="PTHR45966:SF12">
    <property type="entry name" value="GDSL ESTERASE_LIPASE 1-LIKE ISOFORM X2"/>
    <property type="match status" value="1"/>
</dbReference>
<sequence>MAHADKFAKQLSFLKDIKKLLQQKLGGIKAIRVLREAVYLISIGGGDCFRFYRNFPNATESLRLERVAVVIGNLSTILQVRVFRGENCGGDNGARPYQLCNDVGDYLWFDGGHTTESANIQLAELIWSGTPNVRWPFNVKQLFQQVD</sequence>
<dbReference type="PANTHER" id="PTHR45966">
    <property type="entry name" value="GDSL-LIKE LIPASE/ACYLHYDROLASE"/>
    <property type="match status" value="1"/>
</dbReference>
<reference evidence="2 3" key="1">
    <citation type="journal article" date="2023" name="G3 (Bethesda)">
        <title>A chromosome-length genome assembly and annotation of blackberry (Rubus argutus, cv. 'Hillquist').</title>
        <authorList>
            <person name="Bruna T."/>
            <person name="Aryal R."/>
            <person name="Dudchenko O."/>
            <person name="Sargent D.J."/>
            <person name="Mead D."/>
            <person name="Buti M."/>
            <person name="Cavallini A."/>
            <person name="Hytonen T."/>
            <person name="Andres J."/>
            <person name="Pham M."/>
            <person name="Weisz D."/>
            <person name="Mascagni F."/>
            <person name="Usai G."/>
            <person name="Natali L."/>
            <person name="Bassil N."/>
            <person name="Fernandez G.E."/>
            <person name="Lomsadze A."/>
            <person name="Armour M."/>
            <person name="Olukolu B."/>
            <person name="Poorten T."/>
            <person name="Britton C."/>
            <person name="Davik J."/>
            <person name="Ashrafi H."/>
            <person name="Aiden E.L."/>
            <person name="Borodovsky M."/>
            <person name="Worthington M."/>
        </authorList>
    </citation>
    <scope>NUCLEOTIDE SEQUENCE [LARGE SCALE GENOMIC DNA]</scope>
    <source>
        <strain evidence="2">PI 553951</strain>
    </source>
</reference>
<evidence type="ECO:0000313" key="3">
    <source>
        <dbReference type="Proteomes" id="UP001457282"/>
    </source>
</evidence>
<proteinExistence type="predicted"/>
<keyword evidence="3" id="KW-1185">Reference proteome</keyword>
<dbReference type="Proteomes" id="UP001457282">
    <property type="component" value="Unassembled WGS sequence"/>
</dbReference>
<organism evidence="2 3">
    <name type="scientific">Rubus argutus</name>
    <name type="common">Southern blackberry</name>
    <dbReference type="NCBI Taxonomy" id="59490"/>
    <lineage>
        <taxon>Eukaryota</taxon>
        <taxon>Viridiplantae</taxon>
        <taxon>Streptophyta</taxon>
        <taxon>Embryophyta</taxon>
        <taxon>Tracheophyta</taxon>
        <taxon>Spermatophyta</taxon>
        <taxon>Magnoliopsida</taxon>
        <taxon>eudicotyledons</taxon>
        <taxon>Gunneridae</taxon>
        <taxon>Pentapetalae</taxon>
        <taxon>rosids</taxon>
        <taxon>fabids</taxon>
        <taxon>Rosales</taxon>
        <taxon>Rosaceae</taxon>
        <taxon>Rosoideae</taxon>
        <taxon>Rosoideae incertae sedis</taxon>
        <taxon>Rubus</taxon>
    </lineage>
</organism>
<keyword evidence="1" id="KW-0732">Signal</keyword>
<gene>
    <name evidence="2" type="ORF">M0R45_032117</name>
</gene>
<dbReference type="AlphaFoldDB" id="A0AAW1WGA8"/>
<evidence type="ECO:0000313" key="2">
    <source>
        <dbReference type="EMBL" id="KAK9923716.1"/>
    </source>
</evidence>
<dbReference type="GO" id="GO:0016298">
    <property type="term" value="F:lipase activity"/>
    <property type="evidence" value="ECO:0007669"/>
    <property type="project" value="TreeGrafter"/>
</dbReference>
<dbReference type="EMBL" id="JBEDUW010000006">
    <property type="protein sequence ID" value="KAK9923716.1"/>
    <property type="molecule type" value="Genomic_DNA"/>
</dbReference>
<comment type="caution">
    <text evidence="2">The sequence shown here is derived from an EMBL/GenBank/DDBJ whole genome shotgun (WGS) entry which is preliminary data.</text>
</comment>
<evidence type="ECO:0000256" key="1">
    <source>
        <dbReference type="ARBA" id="ARBA00022729"/>
    </source>
</evidence>